<feature type="chain" id="PRO_5030679299" description="B-like cyclin" evidence="6">
    <location>
        <begin position="21"/>
        <end position="339"/>
    </location>
</feature>
<dbReference type="SMART" id="SM00385">
    <property type="entry name" value="CYCLIN"/>
    <property type="match status" value="1"/>
</dbReference>
<dbReference type="Gene3D" id="1.10.472.10">
    <property type="entry name" value="Cyclin-like"/>
    <property type="match status" value="2"/>
</dbReference>
<reference evidence="9" key="2">
    <citation type="submission" date="2021-03" db="UniProtKB">
        <authorList>
            <consortium name="EnsemblPlants"/>
        </authorList>
    </citation>
    <scope>IDENTIFICATION</scope>
</reference>
<accession>A0A803KW77</accession>
<dbReference type="InterPro" id="IPR013763">
    <property type="entry name" value="Cyclin-like_dom"/>
</dbReference>
<keyword evidence="4" id="KW-0131">Cell cycle</keyword>
<dbReference type="CDD" id="cd20543">
    <property type="entry name" value="CYCLIN_AtCycD-like_rpt1"/>
    <property type="match status" value="1"/>
</dbReference>
<dbReference type="InterPro" id="IPR039361">
    <property type="entry name" value="Cyclin"/>
</dbReference>
<evidence type="ECO:0000256" key="3">
    <source>
        <dbReference type="ARBA" id="ARBA00023127"/>
    </source>
</evidence>
<proteinExistence type="inferred from homology"/>
<evidence type="ECO:0000313" key="9">
    <source>
        <dbReference type="EnsemblPlants" id="AUR62003285-RA:cds"/>
    </source>
</evidence>
<evidence type="ECO:0000259" key="7">
    <source>
        <dbReference type="SMART" id="SM00385"/>
    </source>
</evidence>
<dbReference type="Pfam" id="PF02984">
    <property type="entry name" value="Cyclin_C"/>
    <property type="match status" value="1"/>
</dbReference>
<keyword evidence="6" id="KW-0732">Signal</keyword>
<dbReference type="Pfam" id="PF00134">
    <property type="entry name" value="Cyclin_N"/>
    <property type="match status" value="1"/>
</dbReference>
<evidence type="ECO:0000259" key="8">
    <source>
        <dbReference type="SMART" id="SM01332"/>
    </source>
</evidence>
<dbReference type="CDD" id="cd20544">
    <property type="entry name" value="CYCLIN_AtCycD-like_rpt2"/>
    <property type="match status" value="1"/>
</dbReference>
<evidence type="ECO:0008006" key="11">
    <source>
        <dbReference type="Google" id="ProtNLM"/>
    </source>
</evidence>
<dbReference type="GO" id="GO:0051301">
    <property type="term" value="P:cell division"/>
    <property type="evidence" value="ECO:0007669"/>
    <property type="project" value="UniProtKB-KW"/>
</dbReference>
<dbReference type="FunFam" id="1.10.472.10:FF:000034">
    <property type="entry name" value="D2/4-type cyclin"/>
    <property type="match status" value="1"/>
</dbReference>
<dbReference type="SMART" id="SM01332">
    <property type="entry name" value="Cyclin_C"/>
    <property type="match status" value="1"/>
</dbReference>
<dbReference type="InterPro" id="IPR006671">
    <property type="entry name" value="Cyclin_N"/>
</dbReference>
<dbReference type="AlphaFoldDB" id="A0A803KW77"/>
<dbReference type="PROSITE" id="PS00292">
    <property type="entry name" value="CYCLINS"/>
    <property type="match status" value="1"/>
</dbReference>
<evidence type="ECO:0000313" key="10">
    <source>
        <dbReference type="Proteomes" id="UP000596660"/>
    </source>
</evidence>
<dbReference type="Gramene" id="AUR62003285-RA">
    <property type="protein sequence ID" value="AUR62003285-RA:cds"/>
    <property type="gene ID" value="AUR62003285"/>
</dbReference>
<reference evidence="9" key="1">
    <citation type="journal article" date="2017" name="Nature">
        <title>The genome of Chenopodium quinoa.</title>
        <authorList>
            <person name="Jarvis D.E."/>
            <person name="Ho Y.S."/>
            <person name="Lightfoot D.J."/>
            <person name="Schmoeckel S.M."/>
            <person name="Li B."/>
            <person name="Borm T.J.A."/>
            <person name="Ohyanagi H."/>
            <person name="Mineta K."/>
            <person name="Michell C.T."/>
            <person name="Saber N."/>
            <person name="Kharbatia N.M."/>
            <person name="Rupper R.R."/>
            <person name="Sharp A.R."/>
            <person name="Dally N."/>
            <person name="Boughton B.A."/>
            <person name="Woo Y.H."/>
            <person name="Gao G."/>
            <person name="Schijlen E.G.W.M."/>
            <person name="Guo X."/>
            <person name="Momin A.A."/>
            <person name="Negrao S."/>
            <person name="Al-Babili S."/>
            <person name="Gehring C."/>
            <person name="Roessner U."/>
            <person name="Jung C."/>
            <person name="Murphy K."/>
            <person name="Arold S.T."/>
            <person name="Gojobori T."/>
            <person name="van der Linden C.G."/>
            <person name="van Loo E.N."/>
            <person name="Jellen E.N."/>
            <person name="Maughan P.J."/>
            <person name="Tester M."/>
        </authorList>
    </citation>
    <scope>NUCLEOTIDE SEQUENCE [LARGE SCALE GENOMIC DNA]</scope>
    <source>
        <strain evidence="9">cv. PI 614886</strain>
    </source>
</reference>
<evidence type="ECO:0000256" key="1">
    <source>
        <dbReference type="ARBA" id="ARBA00009065"/>
    </source>
</evidence>
<dbReference type="SUPFAM" id="SSF47954">
    <property type="entry name" value="Cyclin-like"/>
    <property type="match status" value="2"/>
</dbReference>
<evidence type="ECO:0000256" key="5">
    <source>
        <dbReference type="RuleBase" id="RU000383"/>
    </source>
</evidence>
<feature type="domain" description="Cyclin-like" evidence="7">
    <location>
        <begin position="73"/>
        <end position="161"/>
    </location>
</feature>
<dbReference type="PANTHER" id="PTHR10177">
    <property type="entry name" value="CYCLINS"/>
    <property type="match status" value="1"/>
</dbReference>
<feature type="domain" description="Cyclin C-terminal" evidence="8">
    <location>
        <begin position="170"/>
        <end position="283"/>
    </location>
</feature>
<dbReference type="InterPro" id="IPR048258">
    <property type="entry name" value="Cyclins_cyclin-box"/>
</dbReference>
<dbReference type="FunFam" id="1.10.472.10:FF:000040">
    <property type="entry name" value="D6-type cyclin"/>
    <property type="match status" value="1"/>
</dbReference>
<dbReference type="InterPro" id="IPR004367">
    <property type="entry name" value="Cyclin_C-dom"/>
</dbReference>
<protein>
    <recommendedName>
        <fullName evidence="11">B-like cyclin</fullName>
    </recommendedName>
</protein>
<sequence>MRVKISSLMMILMILQISKSQPLIVSPEEQSIDDDEAFASMVERESCYFPREDYLFRFRFGDLNFAARTDAFDWIFKAHSYYSFGPLSFCLAVNYLDRFLSTRELPSGKAWAVQLLAVACLSIAAKLEETSVPQSVEFQVEDPKFVFEAKTIKRMELMVLDTLNWKMNAVTPCSFIDYSLKKLCDYHNDNFYLSSSSNVVNRSMQLISSIIRGIDFLEFKPSEIAAAVAISVTAEIQSLDIDKACSCFIHLDKGRVKRCVDMIKENAVNNRNGNVGVVVVPQSPIGVLEAGCFSYKSDELTTTTTTTVVAVGSCANSSQITGIKRKKLDTSSSSPKLDS</sequence>
<keyword evidence="10" id="KW-1185">Reference proteome</keyword>
<evidence type="ECO:0000256" key="2">
    <source>
        <dbReference type="ARBA" id="ARBA00022618"/>
    </source>
</evidence>
<name>A0A803KW77_CHEQI</name>
<keyword evidence="2" id="KW-0132">Cell division</keyword>
<dbReference type="Proteomes" id="UP000596660">
    <property type="component" value="Unplaced"/>
</dbReference>
<evidence type="ECO:0000256" key="4">
    <source>
        <dbReference type="ARBA" id="ARBA00023306"/>
    </source>
</evidence>
<keyword evidence="3 5" id="KW-0195">Cyclin</keyword>
<comment type="similarity">
    <text evidence="1">Belongs to the cyclin family. Cyclin D subfamily.</text>
</comment>
<evidence type="ECO:0000256" key="6">
    <source>
        <dbReference type="SAM" id="SignalP"/>
    </source>
</evidence>
<dbReference type="InterPro" id="IPR036915">
    <property type="entry name" value="Cyclin-like_sf"/>
</dbReference>
<dbReference type="EnsemblPlants" id="AUR62003285-RA">
    <property type="protein sequence ID" value="AUR62003285-RA:cds"/>
    <property type="gene ID" value="AUR62003285"/>
</dbReference>
<feature type="signal peptide" evidence="6">
    <location>
        <begin position="1"/>
        <end position="20"/>
    </location>
</feature>
<organism evidence="9 10">
    <name type="scientific">Chenopodium quinoa</name>
    <name type="common">Quinoa</name>
    <dbReference type="NCBI Taxonomy" id="63459"/>
    <lineage>
        <taxon>Eukaryota</taxon>
        <taxon>Viridiplantae</taxon>
        <taxon>Streptophyta</taxon>
        <taxon>Embryophyta</taxon>
        <taxon>Tracheophyta</taxon>
        <taxon>Spermatophyta</taxon>
        <taxon>Magnoliopsida</taxon>
        <taxon>eudicotyledons</taxon>
        <taxon>Gunneridae</taxon>
        <taxon>Pentapetalae</taxon>
        <taxon>Caryophyllales</taxon>
        <taxon>Chenopodiaceae</taxon>
        <taxon>Chenopodioideae</taxon>
        <taxon>Atripliceae</taxon>
        <taxon>Chenopodium</taxon>
    </lineage>
</organism>